<dbReference type="STRING" id="856793.MICA_749"/>
<dbReference type="InterPro" id="IPR009367">
    <property type="entry name" value="Elm1-like"/>
</dbReference>
<evidence type="ECO:0000313" key="2">
    <source>
        <dbReference type="Proteomes" id="UP000009286"/>
    </source>
</evidence>
<dbReference type="KEGG" id="mai:MICA_749"/>
<name>G2KQE7_MICAA</name>
<proteinExistence type="predicted"/>
<reference evidence="1 2" key="1">
    <citation type="journal article" date="2011" name="BMC Genomics">
        <title>Genomic insights into an obligate epibiotic bacterial predator: Micavibrio aeruginosavorus ARL-13.</title>
        <authorList>
            <person name="Wang Z."/>
            <person name="Kadouri D."/>
            <person name="Wu M."/>
        </authorList>
    </citation>
    <scope>NUCLEOTIDE SEQUENCE [LARGE SCALE GENOMIC DNA]</scope>
    <source>
        <strain evidence="1 2">ARL-13</strain>
    </source>
</reference>
<dbReference type="EMBL" id="CP002382">
    <property type="protein sequence ID" value="AEP09083.1"/>
    <property type="molecule type" value="Genomic_DNA"/>
</dbReference>
<sequence length="362" mass="40490">MDTPEPNNTVRNAPPYRCNIDGIIRVWAYIGGDDPMRGESRGATGLAQRIAEKLNGRMLYVDENMLHKAFPNTKSMAQKITRLMARDGRPDIVIGHTAEQLIHKTNADPTFLIDTILPTIAERMLPSGMGLNLIVPHHLTPDRLARNGQEFLVRHRNIRRPLTALFLAGLSCADDTAGVIADTCLNGDEGTLYFCPSTRTNQMLYSRMTHDLDKILKRRGLKEKFNIVAPPLDEVKKGFNPYIGLIDQADHAVLVGESQSIISEAIVNGRPVYIHWQELPQERTAHEKNYKPLADAGYIRYLHQQRPDQTLNCARLAPVDTSDIIATKIANDFDRSARLRTLRPGMMALQNPCCLNLKPSGA</sequence>
<dbReference type="HOGENOM" id="CLU_764646_0_0_5"/>
<accession>G2KQE7</accession>
<dbReference type="eggNOG" id="COG3660">
    <property type="taxonomic scope" value="Bacteria"/>
</dbReference>
<gene>
    <name evidence="1" type="ordered locus">MICA_749</name>
</gene>
<dbReference type="RefSeq" id="WP_014102306.1">
    <property type="nucleotide sequence ID" value="NC_016026.1"/>
</dbReference>
<organism evidence="1 2">
    <name type="scientific">Micavibrio aeruginosavorus (strain ARL-13)</name>
    <dbReference type="NCBI Taxonomy" id="856793"/>
    <lineage>
        <taxon>Bacteria</taxon>
        <taxon>Pseudomonadati</taxon>
        <taxon>Bdellovibrionota</taxon>
        <taxon>Bdellovibrionia</taxon>
        <taxon>Bdellovibrionales</taxon>
        <taxon>Pseudobdellovibrionaceae</taxon>
        <taxon>Micavibrio</taxon>
    </lineage>
</organism>
<protein>
    <submittedName>
        <fullName evidence="1">Uncharacterized protein</fullName>
    </submittedName>
</protein>
<dbReference type="Proteomes" id="UP000009286">
    <property type="component" value="Chromosome"/>
</dbReference>
<dbReference type="AlphaFoldDB" id="G2KQE7"/>
<evidence type="ECO:0000313" key="1">
    <source>
        <dbReference type="EMBL" id="AEP09083.1"/>
    </source>
</evidence>
<keyword evidence="2" id="KW-1185">Reference proteome</keyword>
<dbReference type="OrthoDB" id="9817644at2"/>
<dbReference type="Pfam" id="PF06258">
    <property type="entry name" value="Mito_fiss_Elm1"/>
    <property type="match status" value="1"/>
</dbReference>